<accession>A0AAD9L0K7</accession>
<sequence>MTKSFMNQTHMGGYYRVDSGLRPIMEDNNGTAQFDVDYDDDDEEGEAESTFDYSQPPYRCRRMP</sequence>
<organism evidence="2 3">
    <name type="scientific">Ridgeia piscesae</name>
    <name type="common">Tubeworm</name>
    <dbReference type="NCBI Taxonomy" id="27915"/>
    <lineage>
        <taxon>Eukaryota</taxon>
        <taxon>Metazoa</taxon>
        <taxon>Spiralia</taxon>
        <taxon>Lophotrochozoa</taxon>
        <taxon>Annelida</taxon>
        <taxon>Polychaeta</taxon>
        <taxon>Sedentaria</taxon>
        <taxon>Canalipalpata</taxon>
        <taxon>Sabellida</taxon>
        <taxon>Siboglinidae</taxon>
        <taxon>Ridgeia</taxon>
    </lineage>
</organism>
<evidence type="ECO:0000313" key="3">
    <source>
        <dbReference type="Proteomes" id="UP001209878"/>
    </source>
</evidence>
<evidence type="ECO:0000256" key="1">
    <source>
        <dbReference type="SAM" id="MobiDB-lite"/>
    </source>
</evidence>
<reference evidence="2" key="1">
    <citation type="journal article" date="2023" name="Mol. Biol. Evol.">
        <title>Third-Generation Sequencing Reveals the Adaptive Role of the Epigenome in Three Deep-Sea Polychaetes.</title>
        <authorList>
            <person name="Perez M."/>
            <person name="Aroh O."/>
            <person name="Sun Y."/>
            <person name="Lan Y."/>
            <person name="Juniper S.K."/>
            <person name="Young C.R."/>
            <person name="Angers B."/>
            <person name="Qian P.Y."/>
        </authorList>
    </citation>
    <scope>NUCLEOTIDE SEQUENCE</scope>
    <source>
        <strain evidence="2">R07B-5</strain>
    </source>
</reference>
<protein>
    <submittedName>
        <fullName evidence="2">Uncharacterized protein</fullName>
    </submittedName>
</protein>
<dbReference type="AlphaFoldDB" id="A0AAD9L0K7"/>
<evidence type="ECO:0000313" key="2">
    <source>
        <dbReference type="EMBL" id="KAK2181129.1"/>
    </source>
</evidence>
<keyword evidence="3" id="KW-1185">Reference proteome</keyword>
<dbReference type="Proteomes" id="UP001209878">
    <property type="component" value="Unassembled WGS sequence"/>
</dbReference>
<feature type="region of interest" description="Disordered" evidence="1">
    <location>
        <begin position="26"/>
        <end position="64"/>
    </location>
</feature>
<dbReference type="EMBL" id="JAODUO010000410">
    <property type="protein sequence ID" value="KAK2181129.1"/>
    <property type="molecule type" value="Genomic_DNA"/>
</dbReference>
<feature type="compositionally biased region" description="Acidic residues" evidence="1">
    <location>
        <begin position="36"/>
        <end position="49"/>
    </location>
</feature>
<name>A0AAD9L0K7_RIDPI</name>
<proteinExistence type="predicted"/>
<comment type="caution">
    <text evidence="2">The sequence shown here is derived from an EMBL/GenBank/DDBJ whole genome shotgun (WGS) entry which is preliminary data.</text>
</comment>
<gene>
    <name evidence="2" type="ORF">NP493_410g06000</name>
</gene>